<dbReference type="InterPro" id="IPR035542">
    <property type="entry name" value="CRIP"/>
</dbReference>
<feature type="region of interest" description="Disordered" evidence="5">
    <location>
        <begin position="167"/>
        <end position="218"/>
    </location>
</feature>
<comment type="function">
    <text evidence="4">PPIases accelerate the folding of proteins. It catalyzes the cis-trans isomerization of proline imidic peptide bonds in oligopeptides.</text>
</comment>
<dbReference type="AlphaFoldDB" id="A0A3B5KUN1"/>
<evidence type="ECO:0000256" key="4">
    <source>
        <dbReference type="RuleBase" id="RU363019"/>
    </source>
</evidence>
<dbReference type="PANTHER" id="PTHR45843">
    <property type="entry name" value="PEPTIDYL-PROLYL CIS-TRANS ISOMERASE-LIKE 4"/>
    <property type="match status" value="1"/>
</dbReference>
<dbReference type="Pfam" id="PF00160">
    <property type="entry name" value="Pro_isomerase"/>
    <property type="match status" value="1"/>
</dbReference>
<evidence type="ECO:0000313" key="8">
    <source>
        <dbReference type="Proteomes" id="UP000261380"/>
    </source>
</evidence>
<dbReference type="InterPro" id="IPR002130">
    <property type="entry name" value="Cyclophilin-type_PPIase_dom"/>
</dbReference>
<dbReference type="EC" id="5.2.1.8" evidence="4"/>
<organism evidence="7 8">
    <name type="scientific">Xiphophorus couchianus</name>
    <name type="common">Monterrey platyfish</name>
    <dbReference type="NCBI Taxonomy" id="32473"/>
    <lineage>
        <taxon>Eukaryota</taxon>
        <taxon>Metazoa</taxon>
        <taxon>Chordata</taxon>
        <taxon>Craniata</taxon>
        <taxon>Vertebrata</taxon>
        <taxon>Euteleostomi</taxon>
        <taxon>Actinopterygii</taxon>
        <taxon>Neopterygii</taxon>
        <taxon>Teleostei</taxon>
        <taxon>Neoteleostei</taxon>
        <taxon>Acanthomorphata</taxon>
        <taxon>Ovalentaria</taxon>
        <taxon>Atherinomorphae</taxon>
        <taxon>Cyprinodontiformes</taxon>
        <taxon>Poeciliidae</taxon>
        <taxon>Poeciliinae</taxon>
        <taxon>Xiphophorus</taxon>
    </lineage>
</organism>
<keyword evidence="3" id="KW-0539">Nucleus</keyword>
<comment type="catalytic activity">
    <reaction evidence="4">
        <text>[protein]-peptidylproline (omega=180) = [protein]-peptidylproline (omega=0)</text>
        <dbReference type="Rhea" id="RHEA:16237"/>
        <dbReference type="Rhea" id="RHEA-COMP:10747"/>
        <dbReference type="Rhea" id="RHEA-COMP:10748"/>
        <dbReference type="ChEBI" id="CHEBI:83833"/>
        <dbReference type="ChEBI" id="CHEBI:83834"/>
        <dbReference type="EC" id="5.2.1.8"/>
    </reaction>
</comment>
<name>A0A3B5KUN1_9TELE</name>
<keyword evidence="4" id="KW-0697">Rotamase</keyword>
<accession>A0A3B5KUN1</accession>
<feature type="domain" description="PPIase cyclophilin-type" evidence="6">
    <location>
        <begin position="6"/>
        <end position="161"/>
    </location>
</feature>
<evidence type="ECO:0000313" key="7">
    <source>
        <dbReference type="Ensembl" id="ENSXCOP00000001705.1"/>
    </source>
</evidence>
<dbReference type="Ensembl" id="ENSXCOT00000001730.1">
    <property type="protein sequence ID" value="ENSXCOP00000001705.1"/>
    <property type="gene ID" value="ENSXCOG00000001316.1"/>
</dbReference>
<evidence type="ECO:0000256" key="2">
    <source>
        <dbReference type="ARBA" id="ARBA00022884"/>
    </source>
</evidence>
<reference evidence="7" key="2">
    <citation type="submission" date="2025-09" db="UniProtKB">
        <authorList>
            <consortium name="Ensembl"/>
        </authorList>
    </citation>
    <scope>IDENTIFICATION</scope>
</reference>
<dbReference type="GO" id="GO:0003723">
    <property type="term" value="F:RNA binding"/>
    <property type="evidence" value="ECO:0007669"/>
    <property type="project" value="UniProtKB-KW"/>
</dbReference>
<keyword evidence="8" id="KW-1185">Reference proteome</keyword>
<dbReference type="InterPro" id="IPR035538">
    <property type="entry name" value="Cyclophilin_PPIL4"/>
</dbReference>
<evidence type="ECO:0000256" key="5">
    <source>
        <dbReference type="SAM" id="MobiDB-lite"/>
    </source>
</evidence>
<dbReference type="GO" id="GO:0003755">
    <property type="term" value="F:peptidyl-prolyl cis-trans isomerase activity"/>
    <property type="evidence" value="ECO:0007669"/>
    <property type="project" value="UniProtKB-UniRule"/>
</dbReference>
<dbReference type="FunFam" id="2.40.100.10:FF:000016">
    <property type="entry name" value="Peptidyl-prolyl cis-trans isomerase"/>
    <property type="match status" value="1"/>
</dbReference>
<dbReference type="InterPro" id="IPR029000">
    <property type="entry name" value="Cyclophilin-like_dom_sf"/>
</dbReference>
<keyword evidence="4" id="KW-0413">Isomerase</keyword>
<dbReference type="Proteomes" id="UP000261380">
    <property type="component" value="Unplaced"/>
</dbReference>
<reference evidence="7" key="1">
    <citation type="submission" date="2025-08" db="UniProtKB">
        <authorList>
            <consortium name="Ensembl"/>
        </authorList>
    </citation>
    <scope>IDENTIFICATION</scope>
</reference>
<dbReference type="CDD" id="cd01921">
    <property type="entry name" value="cyclophilin_RRM"/>
    <property type="match status" value="1"/>
</dbReference>
<dbReference type="GeneTree" id="ENSGT00940000156283"/>
<dbReference type="SUPFAM" id="SSF50891">
    <property type="entry name" value="Cyclophilin-like"/>
    <property type="match status" value="1"/>
</dbReference>
<feature type="compositionally biased region" description="Basic and acidic residues" evidence="5">
    <location>
        <begin position="177"/>
        <end position="198"/>
    </location>
</feature>
<protein>
    <recommendedName>
        <fullName evidence="4">Peptidyl-prolyl cis-trans isomerase</fullName>
        <shortName evidence="4">PPIase</shortName>
        <ecNumber evidence="4">5.2.1.8</ecNumber>
    </recommendedName>
</protein>
<evidence type="ECO:0000256" key="3">
    <source>
        <dbReference type="ARBA" id="ARBA00023242"/>
    </source>
</evidence>
<keyword evidence="2" id="KW-0694">RNA-binding</keyword>
<dbReference type="GO" id="GO:0005634">
    <property type="term" value="C:nucleus"/>
    <property type="evidence" value="ECO:0007669"/>
    <property type="project" value="UniProtKB-SubCell"/>
</dbReference>
<dbReference type="Gene3D" id="2.40.100.10">
    <property type="entry name" value="Cyclophilin-like"/>
    <property type="match status" value="1"/>
</dbReference>
<proteinExistence type="inferred from homology"/>
<comment type="similarity">
    <text evidence="4">Belongs to the cyclophilin-type PPIase family.</text>
</comment>
<evidence type="ECO:0000259" key="6">
    <source>
        <dbReference type="PROSITE" id="PS50072"/>
    </source>
</evidence>
<dbReference type="PROSITE" id="PS50072">
    <property type="entry name" value="CSA_PPIASE_2"/>
    <property type="match status" value="1"/>
</dbReference>
<sequence length="237" mass="26504">MAVLLETTLGDIVIDLFTEERPKTSLNFLKLCKIKYYNYCLIHNVQRDFIVQTGDPTGNGRGGESVFCKLYGDQARFFDAEKAPRIKHRKKGTVSMVNNGNDQHGSQFLITTGENLDYLDGVHTVFGEVTEGLDVLTKINEVFVDKDFVPFQDIRINHTVVLDDPFDDPADLPIPDRSPEPTKEQLDVRAAADVDALRSLRSQDSGHPAGDGETRSRCSLEIRADKLETLNLSYKVG</sequence>
<comment type="subcellular location">
    <subcellularLocation>
        <location evidence="1">Nucleus</location>
    </subcellularLocation>
</comment>
<evidence type="ECO:0000256" key="1">
    <source>
        <dbReference type="ARBA" id="ARBA00004123"/>
    </source>
</evidence>
<dbReference type="PANTHER" id="PTHR45843:SF1">
    <property type="entry name" value="PEPTIDYL-PROLYL CIS-TRANS ISOMERASE-LIKE 4"/>
    <property type="match status" value="1"/>
</dbReference>
<dbReference type="PRINTS" id="PR00153">
    <property type="entry name" value="CSAPPISMRASE"/>
</dbReference>